<dbReference type="Gene3D" id="3.40.50.300">
    <property type="entry name" value="P-loop containing nucleotide triphosphate hydrolases"/>
    <property type="match status" value="1"/>
</dbReference>
<feature type="transmembrane region" description="Helical" evidence="15">
    <location>
        <begin position="39"/>
        <end position="56"/>
    </location>
</feature>
<evidence type="ECO:0000256" key="1">
    <source>
        <dbReference type="ARBA" id="ARBA00004323"/>
    </source>
</evidence>
<dbReference type="PANTHER" id="PTHR12788">
    <property type="entry name" value="PROTEIN-TYROSINE SULFOTRANSFERASE 2"/>
    <property type="match status" value="1"/>
</dbReference>
<evidence type="ECO:0000313" key="17">
    <source>
        <dbReference type="Proteomes" id="UP001152759"/>
    </source>
</evidence>
<dbReference type="Proteomes" id="UP001152759">
    <property type="component" value="Chromosome 5"/>
</dbReference>
<feature type="compositionally biased region" description="Basic and acidic residues" evidence="14">
    <location>
        <begin position="389"/>
        <end position="399"/>
    </location>
</feature>
<evidence type="ECO:0000256" key="9">
    <source>
        <dbReference type="ARBA" id="ARBA00023136"/>
    </source>
</evidence>
<keyword evidence="8" id="KW-0333">Golgi apparatus</keyword>
<evidence type="ECO:0000256" key="14">
    <source>
        <dbReference type="SAM" id="MobiDB-lite"/>
    </source>
</evidence>
<dbReference type="EMBL" id="OU963866">
    <property type="protein sequence ID" value="CAH0772707.1"/>
    <property type="molecule type" value="Genomic_DNA"/>
</dbReference>
<comment type="subcellular location">
    <subcellularLocation>
        <location evidence="1">Golgi apparatus membrane</location>
        <topology evidence="1">Single-pass type II membrane protein</topology>
    </subcellularLocation>
</comment>
<organism evidence="16 17">
    <name type="scientific">Bemisia tabaci</name>
    <name type="common">Sweetpotato whitefly</name>
    <name type="synonym">Aleurodes tabaci</name>
    <dbReference type="NCBI Taxonomy" id="7038"/>
    <lineage>
        <taxon>Eukaryota</taxon>
        <taxon>Metazoa</taxon>
        <taxon>Ecdysozoa</taxon>
        <taxon>Arthropoda</taxon>
        <taxon>Hexapoda</taxon>
        <taxon>Insecta</taxon>
        <taxon>Pterygota</taxon>
        <taxon>Neoptera</taxon>
        <taxon>Paraneoptera</taxon>
        <taxon>Hemiptera</taxon>
        <taxon>Sternorrhyncha</taxon>
        <taxon>Aleyrodoidea</taxon>
        <taxon>Aleyrodidae</taxon>
        <taxon>Aleyrodinae</taxon>
        <taxon>Bemisia</taxon>
    </lineage>
</organism>
<dbReference type="AlphaFoldDB" id="A0A9P0CG65"/>
<dbReference type="InterPro" id="IPR027417">
    <property type="entry name" value="P-loop_NTPase"/>
</dbReference>
<dbReference type="SUPFAM" id="SSF52540">
    <property type="entry name" value="P-loop containing nucleoside triphosphate hydrolases"/>
    <property type="match status" value="1"/>
</dbReference>
<evidence type="ECO:0000256" key="5">
    <source>
        <dbReference type="ARBA" id="ARBA00022692"/>
    </source>
</evidence>
<dbReference type="GO" id="GO:0000139">
    <property type="term" value="C:Golgi membrane"/>
    <property type="evidence" value="ECO:0007669"/>
    <property type="project" value="UniProtKB-SubCell"/>
</dbReference>
<evidence type="ECO:0000256" key="10">
    <source>
        <dbReference type="ARBA" id="ARBA00023157"/>
    </source>
</evidence>
<keyword evidence="7 15" id="KW-1133">Transmembrane helix</keyword>
<evidence type="ECO:0000256" key="4">
    <source>
        <dbReference type="ARBA" id="ARBA00022679"/>
    </source>
</evidence>
<evidence type="ECO:0000256" key="7">
    <source>
        <dbReference type="ARBA" id="ARBA00022989"/>
    </source>
</evidence>
<comment type="catalytic activity">
    <reaction evidence="12 13">
        <text>L-tyrosyl-[protein] + 3'-phosphoadenylyl sulfate = O-sulfo-L-tyrosine-[protein] + adenosine 3',5'-bisphosphate + H(+)</text>
        <dbReference type="Rhea" id="RHEA:16801"/>
        <dbReference type="Rhea" id="RHEA-COMP:10136"/>
        <dbReference type="Rhea" id="RHEA-COMP:11688"/>
        <dbReference type="ChEBI" id="CHEBI:15378"/>
        <dbReference type="ChEBI" id="CHEBI:46858"/>
        <dbReference type="ChEBI" id="CHEBI:58339"/>
        <dbReference type="ChEBI" id="CHEBI:58343"/>
        <dbReference type="ChEBI" id="CHEBI:65286"/>
        <dbReference type="EC" id="2.8.2.20"/>
    </reaction>
</comment>
<evidence type="ECO:0000256" key="3">
    <source>
        <dbReference type="ARBA" id="ARBA00013262"/>
    </source>
</evidence>
<dbReference type="FunFam" id="3.40.50.300:FF:000290">
    <property type="entry name" value="Protein-tyrosine sulfotransferase"/>
    <property type="match status" value="1"/>
</dbReference>
<keyword evidence="4 13" id="KW-0808">Transferase</keyword>
<evidence type="ECO:0000313" key="16">
    <source>
        <dbReference type="EMBL" id="CAH0772707.1"/>
    </source>
</evidence>
<dbReference type="Pfam" id="PF13469">
    <property type="entry name" value="Sulfotransfer_3"/>
    <property type="match status" value="1"/>
</dbReference>
<keyword evidence="11" id="KW-0325">Glycoprotein</keyword>
<dbReference type="EC" id="2.8.2.20" evidence="3 13"/>
<evidence type="ECO:0000256" key="11">
    <source>
        <dbReference type="ARBA" id="ARBA00023180"/>
    </source>
</evidence>
<comment type="function">
    <text evidence="13">Catalyzes the O-sulfation of tyrosine residues within acidic motifs of polypeptides, using 3'-phosphoadenylyl sulfate (PAPS) as cosubstrate.</text>
</comment>
<comment type="similarity">
    <text evidence="2 13">Belongs to the protein sulfotransferase family.</text>
</comment>
<accession>A0A9P0CG65</accession>
<reference evidence="16" key="1">
    <citation type="submission" date="2021-12" db="EMBL/GenBank/DDBJ databases">
        <authorList>
            <person name="King R."/>
        </authorList>
    </citation>
    <scope>NUCLEOTIDE SEQUENCE</scope>
</reference>
<name>A0A9P0CG65_BEMTA</name>
<protein>
    <recommendedName>
        <fullName evidence="3 13">Protein-tyrosine sulfotransferase</fullName>
        <ecNumber evidence="3 13">2.8.2.20</ecNumber>
    </recommendedName>
</protein>
<sequence>MDKTWIPSSAVTRCNFRRLRFLTKVTNDVGRMTRGGRRWALLLIAMCLCLMMFYKLQPCAYDRNTTLMMPRENYMNAADKKVFRYDRYMPLIFIGGVPRSGTTLMRAMLDAHPDVRCGQETRVIPRILQMRQHWVKSPKEVTRLEEAGVTSQVINSAIAAFCLEVIAHHGEPAARLCNKDPLTLKSADYLSELFPEAKFIFMVRDGRATVHSIISRKVTITGFDLTNYRQCMKKWNDAISIMYEKCLSVGKSRCMLVYYEQLVLHPEDWLHRILNFLDLPWNASVLHHEEMINKPGGVSLSKTERSSDQVIKPVNLEALTKWVGQFPEDVIKEMDEIAPMLAKLGYDPNANPPTYGYPDAVVQDNTYKIKQESDKWKEKAEKLLLRTHVENLEKNKKDDDESSDNPANAA</sequence>
<evidence type="ECO:0000256" key="12">
    <source>
        <dbReference type="ARBA" id="ARBA00048460"/>
    </source>
</evidence>
<proteinExistence type="inferred from homology"/>
<evidence type="ECO:0000256" key="15">
    <source>
        <dbReference type="SAM" id="Phobius"/>
    </source>
</evidence>
<evidence type="ECO:0000256" key="8">
    <source>
        <dbReference type="ARBA" id="ARBA00023034"/>
    </source>
</evidence>
<keyword evidence="17" id="KW-1185">Reference proteome</keyword>
<keyword evidence="9 15" id="KW-0472">Membrane</keyword>
<feature type="region of interest" description="Disordered" evidence="14">
    <location>
        <begin position="389"/>
        <end position="410"/>
    </location>
</feature>
<keyword evidence="6" id="KW-0735">Signal-anchor</keyword>
<keyword evidence="5 15" id="KW-0812">Transmembrane</keyword>
<dbReference type="OrthoDB" id="545675at2759"/>
<evidence type="ECO:0000256" key="6">
    <source>
        <dbReference type="ARBA" id="ARBA00022968"/>
    </source>
</evidence>
<dbReference type="GO" id="GO:0008476">
    <property type="term" value="F:protein-tyrosine sulfotransferase activity"/>
    <property type="evidence" value="ECO:0007669"/>
    <property type="project" value="UniProtKB-EC"/>
</dbReference>
<evidence type="ECO:0000256" key="13">
    <source>
        <dbReference type="RuleBase" id="RU365018"/>
    </source>
</evidence>
<dbReference type="InterPro" id="IPR026634">
    <property type="entry name" value="TPST-like"/>
</dbReference>
<dbReference type="PANTHER" id="PTHR12788:SF10">
    <property type="entry name" value="PROTEIN-TYROSINE SULFOTRANSFERASE"/>
    <property type="match status" value="1"/>
</dbReference>
<keyword evidence="10" id="KW-1015">Disulfide bond</keyword>
<gene>
    <name evidence="16" type="ORF">BEMITA_LOCUS9285</name>
</gene>
<evidence type="ECO:0000256" key="2">
    <source>
        <dbReference type="ARBA" id="ARBA00009988"/>
    </source>
</evidence>